<gene>
    <name evidence="2" type="ORF">BAE44_0011471</name>
</gene>
<evidence type="ECO:0000313" key="3">
    <source>
        <dbReference type="Proteomes" id="UP000095767"/>
    </source>
</evidence>
<accession>A0A1E5VQV9</accession>
<dbReference type="InterPro" id="IPR036452">
    <property type="entry name" value="Ribo_hydro-like"/>
</dbReference>
<dbReference type="SUPFAM" id="SSF53590">
    <property type="entry name" value="Nucleoside hydrolase"/>
    <property type="match status" value="1"/>
</dbReference>
<keyword evidence="1" id="KW-0732">Signal</keyword>
<keyword evidence="3" id="KW-1185">Reference proteome</keyword>
<dbReference type="STRING" id="888268.A0A1E5VQV9"/>
<evidence type="ECO:0000256" key="1">
    <source>
        <dbReference type="SAM" id="SignalP"/>
    </source>
</evidence>
<name>A0A1E5VQV9_9POAL</name>
<dbReference type="Proteomes" id="UP000095767">
    <property type="component" value="Unassembled WGS sequence"/>
</dbReference>
<evidence type="ECO:0000313" key="2">
    <source>
        <dbReference type="EMBL" id="OEL27510.1"/>
    </source>
</evidence>
<sequence>MLPLWTTAAVLVVVAVVVAGGVEVEDGPQRILLDTDMDTDDLLALIYLLKQNRSEFELKV</sequence>
<comment type="caution">
    <text evidence="2">The sequence shown here is derived from an EMBL/GenBank/DDBJ whole genome shotgun (WGS) entry which is preliminary data.</text>
</comment>
<feature type="chain" id="PRO_5009188347" description="Inosine/uridine-preferring nucleoside hydrolase domain-containing protein" evidence="1">
    <location>
        <begin position="20"/>
        <end position="60"/>
    </location>
</feature>
<protein>
    <recommendedName>
        <fullName evidence="4">Inosine/uridine-preferring nucleoside hydrolase domain-containing protein</fullName>
    </recommendedName>
</protein>
<reference evidence="2 3" key="1">
    <citation type="submission" date="2016-09" db="EMBL/GenBank/DDBJ databases">
        <title>The draft genome of Dichanthelium oligosanthes: A C3 panicoid grass species.</title>
        <authorList>
            <person name="Studer A.J."/>
            <person name="Schnable J.C."/>
            <person name="Brutnell T.P."/>
        </authorList>
    </citation>
    <scope>NUCLEOTIDE SEQUENCE [LARGE SCALE GENOMIC DNA]</scope>
    <source>
        <strain evidence="3">cv. Kellogg 1175</strain>
        <tissue evidence="2">Leaf</tissue>
    </source>
</reference>
<proteinExistence type="predicted"/>
<dbReference type="Gene3D" id="3.90.245.10">
    <property type="entry name" value="Ribonucleoside hydrolase-like"/>
    <property type="match status" value="1"/>
</dbReference>
<evidence type="ECO:0008006" key="4">
    <source>
        <dbReference type="Google" id="ProtNLM"/>
    </source>
</evidence>
<dbReference type="AlphaFoldDB" id="A0A1E5VQV9"/>
<dbReference type="GO" id="GO:0016799">
    <property type="term" value="F:hydrolase activity, hydrolyzing N-glycosyl compounds"/>
    <property type="evidence" value="ECO:0007669"/>
    <property type="project" value="InterPro"/>
</dbReference>
<feature type="signal peptide" evidence="1">
    <location>
        <begin position="1"/>
        <end position="19"/>
    </location>
</feature>
<dbReference type="EMBL" id="LWDX02032319">
    <property type="protein sequence ID" value="OEL27510.1"/>
    <property type="molecule type" value="Genomic_DNA"/>
</dbReference>
<organism evidence="2 3">
    <name type="scientific">Dichanthelium oligosanthes</name>
    <dbReference type="NCBI Taxonomy" id="888268"/>
    <lineage>
        <taxon>Eukaryota</taxon>
        <taxon>Viridiplantae</taxon>
        <taxon>Streptophyta</taxon>
        <taxon>Embryophyta</taxon>
        <taxon>Tracheophyta</taxon>
        <taxon>Spermatophyta</taxon>
        <taxon>Magnoliopsida</taxon>
        <taxon>Liliopsida</taxon>
        <taxon>Poales</taxon>
        <taxon>Poaceae</taxon>
        <taxon>PACMAD clade</taxon>
        <taxon>Panicoideae</taxon>
        <taxon>Panicodae</taxon>
        <taxon>Paniceae</taxon>
        <taxon>Dichantheliinae</taxon>
        <taxon>Dichanthelium</taxon>
    </lineage>
</organism>